<dbReference type="STRING" id="83656.B1H18_07205"/>
<dbReference type="Pfam" id="PF13563">
    <property type="entry name" value="2_5_RNA_ligase2"/>
    <property type="match status" value="1"/>
</dbReference>
<dbReference type="Gene3D" id="3.90.1140.10">
    <property type="entry name" value="Cyclic phosphodiesterase"/>
    <property type="match status" value="1"/>
</dbReference>
<dbReference type="OrthoDB" id="2082235at2"/>
<evidence type="ECO:0000256" key="1">
    <source>
        <dbReference type="SAM" id="MobiDB-lite"/>
    </source>
</evidence>
<sequence>MWRAGSVRGPPAPEAPSRGACTAPCARTRAAAVYKAGDTALVVPVPEAEPGVGGWRARFDPLAADGVPAHVTVVYPFLRAERLDAPALDALRELFGGHDAFTTRFQRCGRFPGALHLVPGETGRFRALTRDVVSRWPKAPPYGGRFGDPAPHLTITQGQEPDTLDTVEDDVRKRLPFATSVDGVDLVHYDGDRWHAWTRFALRTADTVGVRAAAPQE</sequence>
<dbReference type="InterPro" id="IPR009097">
    <property type="entry name" value="Cyclic_Pdiesterase"/>
</dbReference>
<evidence type="ECO:0000313" key="2">
    <source>
        <dbReference type="EMBL" id="OON81971.1"/>
    </source>
</evidence>
<dbReference type="Proteomes" id="UP000190539">
    <property type="component" value="Unassembled WGS sequence"/>
</dbReference>
<dbReference type="EMBL" id="MVFC01000003">
    <property type="protein sequence ID" value="OON81971.1"/>
    <property type="molecule type" value="Genomic_DNA"/>
</dbReference>
<reference evidence="2 3" key="1">
    <citation type="submission" date="2017-02" db="EMBL/GenBank/DDBJ databases">
        <title>Draft Genome Sequence of Streptomyces tsukubaensis F601, a Producer of the immunosuppressant tacrolimus FK506.</title>
        <authorList>
            <person name="Zong G."/>
            <person name="Zhong C."/>
            <person name="Fu J."/>
            <person name="Qin R."/>
            <person name="Cao G."/>
        </authorList>
    </citation>
    <scope>NUCLEOTIDE SEQUENCE [LARGE SCALE GENOMIC DNA]</scope>
    <source>
        <strain evidence="2 3">F601</strain>
    </source>
</reference>
<name>A0A1V4AF64_9ACTN</name>
<dbReference type="AlphaFoldDB" id="A0A1V4AF64"/>
<feature type="region of interest" description="Disordered" evidence="1">
    <location>
        <begin position="1"/>
        <end position="21"/>
    </location>
</feature>
<evidence type="ECO:0008006" key="4">
    <source>
        <dbReference type="Google" id="ProtNLM"/>
    </source>
</evidence>
<comment type="caution">
    <text evidence="2">The sequence shown here is derived from an EMBL/GenBank/DDBJ whole genome shotgun (WGS) entry which is preliminary data.</text>
</comment>
<gene>
    <name evidence="2" type="ORF">B1H18_07205</name>
</gene>
<organism evidence="2 3">
    <name type="scientific">Streptomyces tsukubensis</name>
    <dbReference type="NCBI Taxonomy" id="83656"/>
    <lineage>
        <taxon>Bacteria</taxon>
        <taxon>Bacillati</taxon>
        <taxon>Actinomycetota</taxon>
        <taxon>Actinomycetes</taxon>
        <taxon>Kitasatosporales</taxon>
        <taxon>Streptomycetaceae</taxon>
        <taxon>Streptomyces</taxon>
    </lineage>
</organism>
<protein>
    <recommendedName>
        <fullName evidence="4">2'-5' RNA ligase family protein</fullName>
    </recommendedName>
</protein>
<evidence type="ECO:0000313" key="3">
    <source>
        <dbReference type="Proteomes" id="UP000190539"/>
    </source>
</evidence>
<accession>A0A1V4AF64</accession>
<keyword evidence="3" id="KW-1185">Reference proteome</keyword>
<proteinExistence type="predicted"/>
<dbReference type="SUPFAM" id="SSF55144">
    <property type="entry name" value="LigT-like"/>
    <property type="match status" value="1"/>
</dbReference>